<reference evidence="2" key="2">
    <citation type="submission" date="2020-06" db="EMBL/GenBank/DDBJ databases">
        <authorList>
            <person name="Sheffer M."/>
        </authorList>
    </citation>
    <scope>NUCLEOTIDE SEQUENCE</scope>
</reference>
<dbReference type="AlphaFoldDB" id="A0A8T0ELW3"/>
<evidence type="ECO:0000313" key="3">
    <source>
        <dbReference type="Proteomes" id="UP000807504"/>
    </source>
</evidence>
<evidence type="ECO:0000313" key="2">
    <source>
        <dbReference type="EMBL" id="KAF8774511.1"/>
    </source>
</evidence>
<keyword evidence="3" id="KW-1185">Reference proteome</keyword>
<keyword evidence="1" id="KW-0812">Transmembrane</keyword>
<gene>
    <name evidence="2" type="ORF">HNY73_017053</name>
</gene>
<name>A0A8T0ELW3_ARGBR</name>
<reference evidence="2" key="1">
    <citation type="journal article" date="2020" name="bioRxiv">
        <title>Chromosome-level reference genome of the European wasp spider Argiope bruennichi: a resource for studies on range expansion and evolutionary adaptation.</title>
        <authorList>
            <person name="Sheffer M.M."/>
            <person name="Hoppe A."/>
            <person name="Krehenwinkel H."/>
            <person name="Uhl G."/>
            <person name="Kuss A.W."/>
            <person name="Jensen L."/>
            <person name="Jensen C."/>
            <person name="Gillespie R.G."/>
            <person name="Hoff K.J."/>
            <person name="Prost S."/>
        </authorList>
    </citation>
    <scope>NUCLEOTIDE SEQUENCE</scope>
</reference>
<proteinExistence type="predicted"/>
<keyword evidence="1" id="KW-1133">Transmembrane helix</keyword>
<dbReference type="EMBL" id="JABXBU010002227">
    <property type="protein sequence ID" value="KAF8774511.1"/>
    <property type="molecule type" value="Genomic_DNA"/>
</dbReference>
<feature type="transmembrane region" description="Helical" evidence="1">
    <location>
        <begin position="141"/>
        <end position="166"/>
    </location>
</feature>
<dbReference type="Proteomes" id="UP000807504">
    <property type="component" value="Unassembled WGS sequence"/>
</dbReference>
<sequence length="275" mass="32478">MDLDDRIFHYKILSKKFLCLFFAYINQDREFKILQDFSHAIRARAAPPLPKGKNRLQPPKVIQLKTTEKPLSLEDAKNFKTKIKSLLDMEYKALELEIKYFLTYLKDLISAKKKESAEMERQEKNMPKTFYDYVHNPPDSVYIFIAVCIIVIFLLCIGIYILHLVWKQFRRKKRARDVEYEIAKDGKFGTEVAGRFSGLKNKVSNIFKRKKGEERSEKPSGKLERKETLEDVILRTSGYESNSDHDLDELDLRAKLLRTGESMRIDQRLLKDRFR</sequence>
<comment type="caution">
    <text evidence="2">The sequence shown here is derived from an EMBL/GenBank/DDBJ whole genome shotgun (WGS) entry which is preliminary data.</text>
</comment>
<keyword evidence="1" id="KW-0472">Membrane</keyword>
<accession>A0A8T0ELW3</accession>
<organism evidence="2 3">
    <name type="scientific">Argiope bruennichi</name>
    <name type="common">Wasp spider</name>
    <name type="synonym">Aranea bruennichi</name>
    <dbReference type="NCBI Taxonomy" id="94029"/>
    <lineage>
        <taxon>Eukaryota</taxon>
        <taxon>Metazoa</taxon>
        <taxon>Ecdysozoa</taxon>
        <taxon>Arthropoda</taxon>
        <taxon>Chelicerata</taxon>
        <taxon>Arachnida</taxon>
        <taxon>Araneae</taxon>
        <taxon>Araneomorphae</taxon>
        <taxon>Entelegynae</taxon>
        <taxon>Araneoidea</taxon>
        <taxon>Araneidae</taxon>
        <taxon>Argiope</taxon>
    </lineage>
</organism>
<protein>
    <submittedName>
        <fullName evidence="2">Uncharacterized protein</fullName>
    </submittedName>
</protein>
<evidence type="ECO:0000256" key="1">
    <source>
        <dbReference type="SAM" id="Phobius"/>
    </source>
</evidence>